<dbReference type="AlphaFoldDB" id="A0A5C5VFX4"/>
<dbReference type="PANTHER" id="PTHR30337">
    <property type="entry name" value="COMPONENT OF ATP-DEPENDENT DSDNA EXONUCLEASE"/>
    <property type="match status" value="1"/>
</dbReference>
<evidence type="ECO:0000259" key="2">
    <source>
        <dbReference type="Pfam" id="PF00149"/>
    </source>
</evidence>
<name>A0A5C5VFX4_9BACT</name>
<sequence>MSHKPMRFVHASDLHLEQPLWGLTNIPEHLRELLRDAPYHAAEQVFETALTENADALLLAGDVVDIPLAGPRAVVFLLEQFRRLEARGIPVFWAGGRVDRPELWPPSTPLPENVHVFPVGKVAQYDISRDGKVIAKVQGMSCDEDGVVNAKGFHRDAHGLFTVGVAHGTSDAPGKEGDRVHYMALGGRHRRATVDHEPGVAHYPGTPQGRSPDEPGPAGCAVVQVDETRKAKTKFVSTDVVRWATETIEFTDGTTAEQLNRRMRERLEKLRASTQETDHLVAWNLRGAGPLLAKLRPDGLCQELLEDLQKFDGRQQPACWSYAVHCRDRFVAPHEWVDQETILGDVLRQFAMLRKSDAFVLDMKDMLPKPLPDPALAKIASIVPQDKQELLDRAEKLGVALLTE</sequence>
<evidence type="ECO:0000256" key="1">
    <source>
        <dbReference type="ARBA" id="ARBA00022801"/>
    </source>
</evidence>
<evidence type="ECO:0000313" key="3">
    <source>
        <dbReference type="EMBL" id="TWT37558.1"/>
    </source>
</evidence>
<reference evidence="3 4" key="1">
    <citation type="submission" date="2019-02" db="EMBL/GenBank/DDBJ databases">
        <title>Deep-cultivation of Planctomycetes and their phenomic and genomic characterization uncovers novel biology.</title>
        <authorList>
            <person name="Wiegand S."/>
            <person name="Jogler M."/>
            <person name="Boedeker C."/>
            <person name="Pinto D."/>
            <person name="Vollmers J."/>
            <person name="Rivas-Marin E."/>
            <person name="Kohn T."/>
            <person name="Peeters S.H."/>
            <person name="Heuer A."/>
            <person name="Rast P."/>
            <person name="Oberbeckmann S."/>
            <person name="Bunk B."/>
            <person name="Jeske O."/>
            <person name="Meyerdierks A."/>
            <person name="Storesund J.E."/>
            <person name="Kallscheuer N."/>
            <person name="Luecker S."/>
            <person name="Lage O.M."/>
            <person name="Pohl T."/>
            <person name="Merkel B.J."/>
            <person name="Hornburger P."/>
            <person name="Mueller R.-W."/>
            <person name="Bruemmer F."/>
            <person name="Labrenz M."/>
            <person name="Spormann A.M."/>
            <person name="Op Den Camp H."/>
            <person name="Overmann J."/>
            <person name="Amann R."/>
            <person name="Jetten M.S.M."/>
            <person name="Mascher T."/>
            <person name="Medema M.H."/>
            <person name="Devos D.P."/>
            <person name="Kaster A.-K."/>
            <person name="Ovreas L."/>
            <person name="Rohde M."/>
            <person name="Galperin M.Y."/>
            <person name="Jogler C."/>
        </authorList>
    </citation>
    <scope>NUCLEOTIDE SEQUENCE [LARGE SCALE GENOMIC DNA]</scope>
    <source>
        <strain evidence="3 4">KOR34</strain>
    </source>
</reference>
<proteinExistence type="predicted"/>
<dbReference type="InterPro" id="IPR041796">
    <property type="entry name" value="Mre11_N"/>
</dbReference>
<keyword evidence="1" id="KW-0378">Hydrolase</keyword>
<dbReference type="InterPro" id="IPR029052">
    <property type="entry name" value="Metallo-depent_PP-like"/>
</dbReference>
<comment type="caution">
    <text evidence="3">The sequence shown here is derived from an EMBL/GenBank/DDBJ whole genome shotgun (WGS) entry which is preliminary data.</text>
</comment>
<evidence type="ECO:0000313" key="4">
    <source>
        <dbReference type="Proteomes" id="UP000316714"/>
    </source>
</evidence>
<keyword evidence="4" id="KW-1185">Reference proteome</keyword>
<dbReference type="InterPro" id="IPR004843">
    <property type="entry name" value="Calcineurin-like_PHP"/>
</dbReference>
<dbReference type="PANTHER" id="PTHR30337:SF7">
    <property type="entry name" value="PHOSPHOESTERASE"/>
    <property type="match status" value="1"/>
</dbReference>
<dbReference type="InterPro" id="IPR050535">
    <property type="entry name" value="DNA_Repair-Maintenance_Comp"/>
</dbReference>
<organism evidence="3 4">
    <name type="scientific">Posidoniimonas corsicana</name>
    <dbReference type="NCBI Taxonomy" id="1938618"/>
    <lineage>
        <taxon>Bacteria</taxon>
        <taxon>Pseudomonadati</taxon>
        <taxon>Planctomycetota</taxon>
        <taxon>Planctomycetia</taxon>
        <taxon>Pirellulales</taxon>
        <taxon>Lacipirellulaceae</taxon>
        <taxon>Posidoniimonas</taxon>
    </lineage>
</organism>
<feature type="domain" description="Calcineurin-like phosphoesterase" evidence="2">
    <location>
        <begin position="6"/>
        <end position="99"/>
    </location>
</feature>
<accession>A0A5C5VFX4</accession>
<dbReference type="GO" id="GO:0016787">
    <property type="term" value="F:hydrolase activity"/>
    <property type="evidence" value="ECO:0007669"/>
    <property type="project" value="UniProtKB-KW"/>
</dbReference>
<dbReference type="RefSeq" id="WP_146564889.1">
    <property type="nucleotide sequence ID" value="NZ_SIHJ01000001.1"/>
</dbReference>
<dbReference type="EMBL" id="SIHJ01000001">
    <property type="protein sequence ID" value="TWT37558.1"/>
    <property type="molecule type" value="Genomic_DNA"/>
</dbReference>
<gene>
    <name evidence="3" type="primary">yhaO</name>
    <name evidence="3" type="ORF">KOR34_25110</name>
</gene>
<protein>
    <submittedName>
        <fullName evidence="3">Putative metallophosphoesterase YhaO</fullName>
    </submittedName>
</protein>
<dbReference type="Proteomes" id="UP000316714">
    <property type="component" value="Unassembled WGS sequence"/>
</dbReference>
<dbReference type="OrthoDB" id="208387at2"/>
<dbReference type="Gene3D" id="3.60.21.10">
    <property type="match status" value="1"/>
</dbReference>
<dbReference type="SUPFAM" id="SSF56300">
    <property type="entry name" value="Metallo-dependent phosphatases"/>
    <property type="match status" value="1"/>
</dbReference>
<dbReference type="Pfam" id="PF00149">
    <property type="entry name" value="Metallophos"/>
    <property type="match status" value="1"/>
</dbReference>
<dbReference type="CDD" id="cd00840">
    <property type="entry name" value="MPP_Mre11_N"/>
    <property type="match status" value="1"/>
</dbReference>